<reference evidence="1 2" key="1">
    <citation type="submission" date="2020-03" db="EMBL/GenBank/DDBJ databases">
        <title>Sequencing the genomes of 1000 actinobacteria strains.</title>
        <authorList>
            <person name="Klenk H.-P."/>
        </authorList>
    </citation>
    <scope>NUCLEOTIDE SEQUENCE [LARGE SCALE GENOMIC DNA]</scope>
    <source>
        <strain evidence="1 2">DSM 45490</strain>
    </source>
</reference>
<gene>
    <name evidence="1" type="ORF">BJY22_006155</name>
</gene>
<accession>A0A7X6A3Z8</accession>
<name>A0A7X6A3Z8_9ACTN</name>
<keyword evidence="2" id="KW-1185">Reference proteome</keyword>
<dbReference type="Proteomes" id="UP000555407">
    <property type="component" value="Unassembled WGS sequence"/>
</dbReference>
<evidence type="ECO:0000313" key="2">
    <source>
        <dbReference type="Proteomes" id="UP000555407"/>
    </source>
</evidence>
<evidence type="ECO:0000313" key="1">
    <source>
        <dbReference type="EMBL" id="NIK60438.1"/>
    </source>
</evidence>
<dbReference type="AlphaFoldDB" id="A0A7X6A3Z8"/>
<sequence length="47" mass="5105">MFVHALIGMLADNVVPLPVAEVEPMSETSCLPIQDGARDVARDLRAR</sequence>
<organism evidence="1 2">
    <name type="scientific">Kribbella shirazensis</name>
    <dbReference type="NCBI Taxonomy" id="1105143"/>
    <lineage>
        <taxon>Bacteria</taxon>
        <taxon>Bacillati</taxon>
        <taxon>Actinomycetota</taxon>
        <taxon>Actinomycetes</taxon>
        <taxon>Propionibacteriales</taxon>
        <taxon>Kribbellaceae</taxon>
        <taxon>Kribbella</taxon>
    </lineage>
</organism>
<protein>
    <submittedName>
        <fullName evidence="1">Uncharacterized protein</fullName>
    </submittedName>
</protein>
<comment type="caution">
    <text evidence="1">The sequence shown here is derived from an EMBL/GenBank/DDBJ whole genome shotgun (WGS) entry which is preliminary data.</text>
</comment>
<dbReference type="EMBL" id="JAASRO010000001">
    <property type="protein sequence ID" value="NIK60438.1"/>
    <property type="molecule type" value="Genomic_DNA"/>
</dbReference>
<proteinExistence type="predicted"/>